<dbReference type="GO" id="GO:0003677">
    <property type="term" value="F:DNA binding"/>
    <property type="evidence" value="ECO:0007669"/>
    <property type="project" value="UniProtKB-KW"/>
</dbReference>
<keyword evidence="1" id="KW-0805">Transcription regulation</keyword>
<dbReference type="GO" id="GO:0003700">
    <property type="term" value="F:DNA-binding transcription factor activity"/>
    <property type="evidence" value="ECO:0007669"/>
    <property type="project" value="InterPro"/>
</dbReference>
<dbReference type="Gene3D" id="1.10.10.10">
    <property type="entry name" value="Winged helix-like DNA-binding domain superfamily/Winged helix DNA-binding domain"/>
    <property type="match status" value="1"/>
</dbReference>
<dbReference type="SUPFAM" id="SSF46785">
    <property type="entry name" value="Winged helix' DNA-binding domain"/>
    <property type="match status" value="1"/>
</dbReference>
<proteinExistence type="predicted"/>
<evidence type="ECO:0000256" key="1">
    <source>
        <dbReference type="ARBA" id="ARBA00023015"/>
    </source>
</evidence>
<evidence type="ECO:0000256" key="3">
    <source>
        <dbReference type="ARBA" id="ARBA00023163"/>
    </source>
</evidence>
<dbReference type="STRING" id="1235591.CAK95_27620"/>
<dbReference type="SMART" id="SM00895">
    <property type="entry name" value="FCD"/>
    <property type="match status" value="1"/>
</dbReference>
<reference evidence="4 5" key="1">
    <citation type="submission" date="2017-05" db="EMBL/GenBank/DDBJ databases">
        <title>Full genome sequence of Pseudorhodoplanes sinuspersici.</title>
        <authorList>
            <person name="Dastgheib S.M.M."/>
            <person name="Shavandi M."/>
            <person name="Tirandaz H."/>
        </authorList>
    </citation>
    <scope>NUCLEOTIDE SEQUENCE [LARGE SCALE GENOMIC DNA]</scope>
    <source>
        <strain evidence="4 5">RIPI110</strain>
    </source>
</reference>
<dbReference type="Pfam" id="PF00392">
    <property type="entry name" value="GntR"/>
    <property type="match status" value="1"/>
</dbReference>
<dbReference type="KEGG" id="psin:CAK95_27620"/>
<evidence type="ECO:0000313" key="4">
    <source>
        <dbReference type="EMBL" id="ARQ02458.1"/>
    </source>
</evidence>
<dbReference type="PANTHER" id="PTHR43537:SF53">
    <property type="entry name" value="HTH-TYPE TRANSCRIPTIONAL REPRESSOR NANR"/>
    <property type="match status" value="1"/>
</dbReference>
<dbReference type="PANTHER" id="PTHR43537">
    <property type="entry name" value="TRANSCRIPTIONAL REGULATOR, GNTR FAMILY"/>
    <property type="match status" value="1"/>
</dbReference>
<evidence type="ECO:0000313" key="5">
    <source>
        <dbReference type="Proteomes" id="UP000194137"/>
    </source>
</evidence>
<dbReference type="InterPro" id="IPR000524">
    <property type="entry name" value="Tscrpt_reg_HTH_GntR"/>
</dbReference>
<protein>
    <submittedName>
        <fullName evidence="4">GntR family transcriptional regulator</fullName>
    </submittedName>
</protein>
<accession>A0A1W6ZYV7</accession>
<dbReference type="InterPro" id="IPR036390">
    <property type="entry name" value="WH_DNA-bd_sf"/>
</dbReference>
<dbReference type="InterPro" id="IPR036388">
    <property type="entry name" value="WH-like_DNA-bd_sf"/>
</dbReference>
<organism evidence="4 5">
    <name type="scientific">Pseudorhodoplanes sinuspersici</name>
    <dbReference type="NCBI Taxonomy" id="1235591"/>
    <lineage>
        <taxon>Bacteria</taxon>
        <taxon>Pseudomonadati</taxon>
        <taxon>Pseudomonadota</taxon>
        <taxon>Alphaproteobacteria</taxon>
        <taxon>Hyphomicrobiales</taxon>
        <taxon>Pseudorhodoplanes</taxon>
    </lineage>
</organism>
<dbReference type="Proteomes" id="UP000194137">
    <property type="component" value="Chromosome"/>
</dbReference>
<keyword evidence="2" id="KW-0238">DNA-binding</keyword>
<dbReference type="AlphaFoldDB" id="A0A1W6ZYV7"/>
<keyword evidence="5" id="KW-1185">Reference proteome</keyword>
<dbReference type="Gene3D" id="1.20.120.530">
    <property type="entry name" value="GntR ligand-binding domain-like"/>
    <property type="match status" value="1"/>
</dbReference>
<sequence>MAKSSKPKRGVTTDRVGTIYRALRRAIIEQALEPGAKLPEDAIGERFGASRTIVRHALGQLASEGLVELRRNKGAAVATPSWDQARDIFDVRIAMERLVMSRLAGRLTRQQIDQLKTHVAEEEKARGRDEPMSIRLATEFHIVLAEMTGSEVLERYVSEVSSRCGLILALYSRPHSSECAVSEHRQIIDALAKGDADRAIAMMDQHLEAVAGRALIVARPNKGRDIKDILAGYTDDESARGKNGARR</sequence>
<name>A0A1W6ZYV7_9HYPH</name>
<evidence type="ECO:0000256" key="2">
    <source>
        <dbReference type="ARBA" id="ARBA00023125"/>
    </source>
</evidence>
<dbReference type="Pfam" id="PF07729">
    <property type="entry name" value="FCD"/>
    <property type="match status" value="1"/>
</dbReference>
<keyword evidence="3" id="KW-0804">Transcription</keyword>
<dbReference type="PROSITE" id="PS50949">
    <property type="entry name" value="HTH_GNTR"/>
    <property type="match status" value="1"/>
</dbReference>
<gene>
    <name evidence="4" type="ORF">CAK95_27620</name>
</gene>
<dbReference type="InterPro" id="IPR008920">
    <property type="entry name" value="TF_FadR/GntR_C"/>
</dbReference>
<dbReference type="SMART" id="SM00345">
    <property type="entry name" value="HTH_GNTR"/>
    <property type="match status" value="1"/>
</dbReference>
<dbReference type="InterPro" id="IPR011711">
    <property type="entry name" value="GntR_C"/>
</dbReference>
<dbReference type="SUPFAM" id="SSF48008">
    <property type="entry name" value="GntR ligand-binding domain-like"/>
    <property type="match status" value="1"/>
</dbReference>
<dbReference type="OrthoDB" id="7618373at2"/>
<dbReference type="EMBL" id="CP021112">
    <property type="protein sequence ID" value="ARQ02458.1"/>
    <property type="molecule type" value="Genomic_DNA"/>
</dbReference>
<dbReference type="CDD" id="cd07377">
    <property type="entry name" value="WHTH_GntR"/>
    <property type="match status" value="1"/>
</dbReference>